<keyword evidence="3" id="KW-1185">Reference proteome</keyword>
<proteinExistence type="predicted"/>
<name>A0A922LAP1_DERFA</name>
<evidence type="ECO:0000313" key="3">
    <source>
        <dbReference type="Proteomes" id="UP000790347"/>
    </source>
</evidence>
<protein>
    <submittedName>
        <fullName evidence="2">Uncharacterized protein</fullName>
    </submittedName>
</protein>
<accession>A0A922LAP1</accession>
<feature type="transmembrane region" description="Helical" evidence="1">
    <location>
        <begin position="91"/>
        <end position="111"/>
    </location>
</feature>
<keyword evidence="1" id="KW-0472">Membrane</keyword>
<comment type="caution">
    <text evidence="2">The sequence shown here is derived from an EMBL/GenBank/DDBJ whole genome shotgun (WGS) entry which is preliminary data.</text>
</comment>
<keyword evidence="1" id="KW-0812">Transmembrane</keyword>
<feature type="non-terminal residue" evidence="2">
    <location>
        <position position="162"/>
    </location>
</feature>
<dbReference type="AlphaFoldDB" id="A0A922LAP1"/>
<dbReference type="Proteomes" id="UP000790347">
    <property type="component" value="Unassembled WGS sequence"/>
</dbReference>
<reference evidence="2" key="2">
    <citation type="journal article" date="2022" name="Res Sq">
        <title>Comparative Genomics Reveals Insights into the Divergent Evolution of Astigmatic Mites and Household Pest Adaptations.</title>
        <authorList>
            <person name="Xiong Q."/>
            <person name="Wan A.T.-Y."/>
            <person name="Liu X.-Y."/>
            <person name="Fung C.S.-H."/>
            <person name="Xiao X."/>
            <person name="Malainual N."/>
            <person name="Hou J."/>
            <person name="Wang L."/>
            <person name="Wang M."/>
            <person name="Yang K."/>
            <person name="Cui Y."/>
            <person name="Leung E."/>
            <person name="Nong W."/>
            <person name="Shin S.-K."/>
            <person name="Au S."/>
            <person name="Jeong K.Y."/>
            <person name="Chew F.T."/>
            <person name="Hui J."/>
            <person name="Leung T.F."/>
            <person name="Tungtrongchitr A."/>
            <person name="Zhong N."/>
            <person name="Liu Z."/>
            <person name="Tsui S."/>
        </authorList>
    </citation>
    <scope>NUCLEOTIDE SEQUENCE</scope>
    <source>
        <strain evidence="2">Derf</strain>
        <tissue evidence="2">Whole organism</tissue>
    </source>
</reference>
<organism evidence="2 3">
    <name type="scientific">Dermatophagoides farinae</name>
    <name type="common">American house dust mite</name>
    <dbReference type="NCBI Taxonomy" id="6954"/>
    <lineage>
        <taxon>Eukaryota</taxon>
        <taxon>Metazoa</taxon>
        <taxon>Ecdysozoa</taxon>
        <taxon>Arthropoda</taxon>
        <taxon>Chelicerata</taxon>
        <taxon>Arachnida</taxon>
        <taxon>Acari</taxon>
        <taxon>Acariformes</taxon>
        <taxon>Sarcoptiformes</taxon>
        <taxon>Astigmata</taxon>
        <taxon>Psoroptidia</taxon>
        <taxon>Analgoidea</taxon>
        <taxon>Pyroglyphidae</taxon>
        <taxon>Dermatophagoidinae</taxon>
        <taxon>Dermatophagoides</taxon>
    </lineage>
</organism>
<evidence type="ECO:0000256" key="1">
    <source>
        <dbReference type="SAM" id="Phobius"/>
    </source>
</evidence>
<keyword evidence="1" id="KW-1133">Transmembrane helix</keyword>
<gene>
    <name evidence="2" type="ORF">DERF_003547</name>
</gene>
<feature type="non-terminal residue" evidence="2">
    <location>
        <position position="1"/>
    </location>
</feature>
<evidence type="ECO:0000313" key="2">
    <source>
        <dbReference type="EMBL" id="KAH9529676.1"/>
    </source>
</evidence>
<feature type="transmembrane region" description="Helical" evidence="1">
    <location>
        <begin position="139"/>
        <end position="159"/>
    </location>
</feature>
<reference evidence="2" key="1">
    <citation type="submission" date="2013-05" db="EMBL/GenBank/DDBJ databases">
        <authorList>
            <person name="Yim A.K.Y."/>
            <person name="Chan T.F."/>
            <person name="Ji K.M."/>
            <person name="Liu X.Y."/>
            <person name="Zhou J.W."/>
            <person name="Li R.Q."/>
            <person name="Yang K.Y."/>
            <person name="Li J."/>
            <person name="Li M."/>
            <person name="Law P.T.W."/>
            <person name="Wu Y.L."/>
            <person name="Cai Z.L."/>
            <person name="Qin H."/>
            <person name="Bao Y."/>
            <person name="Leung R.K.K."/>
            <person name="Ng P.K.S."/>
            <person name="Zou J."/>
            <person name="Zhong X.J."/>
            <person name="Ran P.X."/>
            <person name="Zhong N.S."/>
            <person name="Liu Z.G."/>
            <person name="Tsui S.K.W."/>
        </authorList>
    </citation>
    <scope>NUCLEOTIDE SEQUENCE</scope>
    <source>
        <strain evidence="2">Derf</strain>
        <tissue evidence="2">Whole organism</tissue>
    </source>
</reference>
<dbReference type="EMBL" id="ASGP02000001">
    <property type="protein sequence ID" value="KAH9529676.1"/>
    <property type="molecule type" value="Genomic_DNA"/>
</dbReference>
<sequence length="162" mass="19078">NKAFYCHTHTHTHISLYFESTTTSKLKSWNQTKTYIISTYLCTNYVSIHYNAVPINHTIYSQLINKYSKNHQTVVWSLKRRQLDLQIDRHLKNLTLSMMTIIIILLFYLHFFSPRLIDVIHHHTHLINDKSSNANKDDIASNAAIYILSILNNIQYLMILTD</sequence>